<dbReference type="AlphaFoldDB" id="D5A9Z3"/>
<sequence length="183" mass="21119">MENNRWRSSSTDHQPDETPYYSFKKSTKQGKERECCMCGDVGFQESLFRCHRCQHRFQHIYCSRLYCDQLALDGVNVCDWCLDLEAKQKIQSHKRKVELQEMESRKVKEVARSIEKPKANAKPTAKLHVKFEGSKQNQPSSLIQDCKLSTKSCRNLPGTDPPQSCPTKSGLGRRYKLLSDVLC</sequence>
<dbReference type="OMA" id="QGKEREC"/>
<dbReference type="EMBL" id="BT123017">
    <property type="protein sequence ID" value="ADE76362.1"/>
    <property type="molecule type" value="mRNA"/>
</dbReference>
<organism evidence="3">
    <name type="scientific">Picea sitchensis</name>
    <name type="common">Sitka spruce</name>
    <name type="synonym">Pinus sitchensis</name>
    <dbReference type="NCBI Taxonomy" id="3332"/>
    <lineage>
        <taxon>Eukaryota</taxon>
        <taxon>Viridiplantae</taxon>
        <taxon>Streptophyta</taxon>
        <taxon>Embryophyta</taxon>
        <taxon>Tracheophyta</taxon>
        <taxon>Spermatophyta</taxon>
        <taxon>Pinopsida</taxon>
        <taxon>Pinidae</taxon>
        <taxon>Conifers I</taxon>
        <taxon>Pinales</taxon>
        <taxon>Pinaceae</taxon>
        <taxon>Picea</taxon>
    </lineage>
</organism>
<evidence type="ECO:0000313" key="3">
    <source>
        <dbReference type="EMBL" id="ADE76362.1"/>
    </source>
</evidence>
<proteinExistence type="evidence at transcript level"/>
<reference evidence="3" key="1">
    <citation type="submission" date="2010-04" db="EMBL/GenBank/DDBJ databases">
        <authorList>
            <person name="Reid K.E."/>
            <person name="Liao N."/>
            <person name="Chan S."/>
            <person name="Docking R."/>
            <person name="Taylor G."/>
            <person name="Moore R."/>
            <person name="Mayo M."/>
            <person name="Munro S."/>
            <person name="King J."/>
            <person name="Yanchuk A."/>
            <person name="Holt R."/>
            <person name="Jones S."/>
            <person name="Marra M."/>
            <person name="Ritland C.E."/>
            <person name="Ritland K."/>
            <person name="Bohlmann J."/>
        </authorList>
    </citation>
    <scope>NUCLEOTIDE SEQUENCE</scope>
    <source>
        <tissue evidence="3">Bud</tissue>
    </source>
</reference>
<dbReference type="Pfam" id="PF25054">
    <property type="entry name" value="PHD_pln"/>
    <property type="match status" value="1"/>
</dbReference>
<feature type="domain" description="PHD-type zinc finger plants" evidence="2">
    <location>
        <begin position="36"/>
        <end position="81"/>
    </location>
</feature>
<feature type="compositionally biased region" description="Polar residues" evidence="1">
    <location>
        <begin position="1"/>
        <end position="12"/>
    </location>
</feature>
<feature type="region of interest" description="Disordered" evidence="1">
    <location>
        <begin position="1"/>
        <end position="23"/>
    </location>
</feature>
<accession>D5A9Z3</accession>
<evidence type="ECO:0000259" key="2">
    <source>
        <dbReference type="Pfam" id="PF25054"/>
    </source>
</evidence>
<name>D5A9Z3_PICSI</name>
<evidence type="ECO:0000256" key="1">
    <source>
        <dbReference type="SAM" id="MobiDB-lite"/>
    </source>
</evidence>
<protein>
    <recommendedName>
        <fullName evidence="2">PHD-type zinc finger plants domain-containing protein</fullName>
    </recommendedName>
</protein>
<dbReference type="PANTHER" id="PTHR33779">
    <property type="entry name" value="EXPRESSED PROTEIN"/>
    <property type="match status" value="1"/>
</dbReference>
<dbReference type="InterPro" id="IPR056874">
    <property type="entry name" value="PHD_dom_pln"/>
</dbReference>
<dbReference type="PANTHER" id="PTHR33779:SF1">
    <property type="entry name" value="EXPRESSED PROTEIN"/>
    <property type="match status" value="1"/>
</dbReference>